<evidence type="ECO:0000313" key="8">
    <source>
        <dbReference type="Proteomes" id="UP000499080"/>
    </source>
</evidence>
<organism evidence="7 8">
    <name type="scientific">Araneus ventricosus</name>
    <name type="common">Orbweaver spider</name>
    <name type="synonym">Epeira ventricosa</name>
    <dbReference type="NCBI Taxonomy" id="182803"/>
    <lineage>
        <taxon>Eukaryota</taxon>
        <taxon>Metazoa</taxon>
        <taxon>Ecdysozoa</taxon>
        <taxon>Arthropoda</taxon>
        <taxon>Chelicerata</taxon>
        <taxon>Arachnida</taxon>
        <taxon>Araneae</taxon>
        <taxon>Araneomorphae</taxon>
        <taxon>Entelegynae</taxon>
        <taxon>Araneoidea</taxon>
        <taxon>Araneidae</taxon>
        <taxon>Araneus</taxon>
    </lineage>
</organism>
<evidence type="ECO:0000256" key="1">
    <source>
        <dbReference type="ARBA" id="ARBA00011245"/>
    </source>
</evidence>
<sequence length="240" mass="27976">MRVIIVLLLAAVAYGKPAKVRDPMINEGFFEGDIAGIDPNQDRNAVPRDSQRWPNGVVPYEVDPSLYDIWELLHKAMRHIEEKSCIRFVQRKNERNYIRIFKGNGCWSFWGLLNNGEQKVSIGGGCEYMGTIVHELFHALGFEHEHNRSDRDDYLTINWDNIEPQWYYAFKKLLPEQNRMLTAFDYNSIMLYGEEAFTKKWGLKTMIPKNGQYLPGNYAKPGMSKNDIKRLNMLYNCPSK</sequence>
<evidence type="ECO:0000256" key="4">
    <source>
        <dbReference type="RuleBase" id="RU361183"/>
    </source>
</evidence>
<accession>A0A4Y2E9M0</accession>
<keyword evidence="3 4" id="KW-0479">Metal-binding</keyword>
<feature type="chain" id="PRO_5021413907" description="Metalloendopeptidase" evidence="5">
    <location>
        <begin position="16"/>
        <end position="240"/>
    </location>
</feature>
<comment type="caution">
    <text evidence="3">Lacks conserved residue(s) required for the propagation of feature annotation.</text>
</comment>
<keyword evidence="5" id="KW-0732">Signal</keyword>
<feature type="signal peptide" evidence="5">
    <location>
        <begin position="1"/>
        <end position="15"/>
    </location>
</feature>
<reference evidence="7 8" key="1">
    <citation type="journal article" date="2019" name="Sci. Rep.">
        <title>Orb-weaving spider Araneus ventricosus genome elucidates the spidroin gene catalogue.</title>
        <authorList>
            <person name="Kono N."/>
            <person name="Nakamura H."/>
            <person name="Ohtoshi R."/>
            <person name="Moran D.A.P."/>
            <person name="Shinohara A."/>
            <person name="Yoshida Y."/>
            <person name="Fujiwara M."/>
            <person name="Mori M."/>
            <person name="Tomita M."/>
            <person name="Arakawa K."/>
        </authorList>
    </citation>
    <scope>NUCLEOTIDE SEQUENCE [LARGE SCALE GENOMIC DNA]</scope>
</reference>
<comment type="function">
    <text evidence="2">Zinc metalloprotease. Provoques deadhesion of endothelial cells from cell cultures, and also degradation of fibronectin, fibrinogen and gelatin in vitro. Its role in the venom is not fully understood but it might act as a spreading factor that facilitates diffusion of other venom toxins. Alternatively, it might be involved in the proteolytic processing of other venom toxins or it might play a role in extra-oral digestion of prey.</text>
</comment>
<keyword evidence="3 4" id="KW-0645">Protease</keyword>
<keyword evidence="8" id="KW-1185">Reference proteome</keyword>
<dbReference type="GO" id="GO:0006508">
    <property type="term" value="P:proteolysis"/>
    <property type="evidence" value="ECO:0007669"/>
    <property type="project" value="UniProtKB-KW"/>
</dbReference>
<dbReference type="EMBL" id="BGPR01000525">
    <property type="protein sequence ID" value="GBM24708.1"/>
    <property type="molecule type" value="Genomic_DNA"/>
</dbReference>
<dbReference type="SUPFAM" id="SSF55486">
    <property type="entry name" value="Metalloproteases ('zincins'), catalytic domain"/>
    <property type="match status" value="1"/>
</dbReference>
<feature type="active site" evidence="3">
    <location>
        <position position="135"/>
    </location>
</feature>
<dbReference type="SMART" id="SM00235">
    <property type="entry name" value="ZnMc"/>
    <property type="match status" value="1"/>
</dbReference>
<dbReference type="InterPro" id="IPR006026">
    <property type="entry name" value="Peptidase_Metallo"/>
</dbReference>
<dbReference type="OrthoDB" id="291007at2759"/>
<feature type="binding site" evidence="3">
    <location>
        <position position="144"/>
    </location>
    <ligand>
        <name>Zn(2+)</name>
        <dbReference type="ChEBI" id="CHEBI:29105"/>
        <note>catalytic</note>
    </ligand>
</feature>
<dbReference type="Pfam" id="PF01400">
    <property type="entry name" value="Astacin"/>
    <property type="match status" value="1"/>
</dbReference>
<feature type="binding site" evidence="3">
    <location>
        <position position="134"/>
    </location>
    <ligand>
        <name>Zn(2+)</name>
        <dbReference type="ChEBI" id="CHEBI:29105"/>
        <note>catalytic</note>
    </ligand>
</feature>
<keyword evidence="3 4" id="KW-0378">Hydrolase</keyword>
<dbReference type="PROSITE" id="PS51864">
    <property type="entry name" value="ASTACIN"/>
    <property type="match status" value="1"/>
</dbReference>
<comment type="caution">
    <text evidence="7">The sequence shown here is derived from an EMBL/GenBank/DDBJ whole genome shotgun (WGS) entry which is preliminary data.</text>
</comment>
<evidence type="ECO:0000256" key="2">
    <source>
        <dbReference type="ARBA" id="ARBA00025529"/>
    </source>
</evidence>
<dbReference type="GO" id="GO:0004222">
    <property type="term" value="F:metalloendopeptidase activity"/>
    <property type="evidence" value="ECO:0007669"/>
    <property type="project" value="UniProtKB-UniRule"/>
</dbReference>
<proteinExistence type="predicted"/>
<evidence type="ECO:0000256" key="3">
    <source>
        <dbReference type="PROSITE-ProRule" id="PRU01211"/>
    </source>
</evidence>
<dbReference type="InterPro" id="IPR034035">
    <property type="entry name" value="Astacin-like_dom"/>
</dbReference>
<dbReference type="PANTHER" id="PTHR10127:SF883">
    <property type="entry name" value="ZINC METALLOPROTEINASE NAS-8"/>
    <property type="match status" value="1"/>
</dbReference>
<evidence type="ECO:0000259" key="6">
    <source>
        <dbReference type="PROSITE" id="PS51864"/>
    </source>
</evidence>
<name>A0A4Y2E9M0_ARAVE</name>
<dbReference type="PRINTS" id="PR00480">
    <property type="entry name" value="ASTACIN"/>
</dbReference>
<dbReference type="CDD" id="cd04280">
    <property type="entry name" value="ZnMc_astacin_like"/>
    <property type="match status" value="1"/>
</dbReference>
<dbReference type="GO" id="GO:0008270">
    <property type="term" value="F:zinc ion binding"/>
    <property type="evidence" value="ECO:0007669"/>
    <property type="project" value="UniProtKB-UniRule"/>
</dbReference>
<dbReference type="InterPro" id="IPR024079">
    <property type="entry name" value="MetalloPept_cat_dom_sf"/>
</dbReference>
<dbReference type="EC" id="3.4.24.-" evidence="4"/>
<gene>
    <name evidence="7" type="primary">VMPA_47</name>
    <name evidence="7" type="ORF">AVEN_46203_1</name>
</gene>
<evidence type="ECO:0000256" key="5">
    <source>
        <dbReference type="SAM" id="SignalP"/>
    </source>
</evidence>
<comment type="subunit">
    <text evidence="1">Monomer.</text>
</comment>
<evidence type="ECO:0000313" key="7">
    <source>
        <dbReference type="EMBL" id="GBM24708.1"/>
    </source>
</evidence>
<protein>
    <recommendedName>
        <fullName evidence="4">Metalloendopeptidase</fullName>
        <ecNumber evidence="4">3.4.24.-</ecNumber>
    </recommendedName>
</protein>
<dbReference type="Gene3D" id="3.40.390.10">
    <property type="entry name" value="Collagenase (Catalytic Domain)"/>
    <property type="match status" value="1"/>
</dbReference>
<dbReference type="InterPro" id="IPR001506">
    <property type="entry name" value="Peptidase_M12A"/>
</dbReference>
<keyword evidence="3 4" id="KW-0482">Metalloprotease</keyword>
<comment type="cofactor">
    <cofactor evidence="3 4">
        <name>Zn(2+)</name>
        <dbReference type="ChEBI" id="CHEBI:29105"/>
    </cofactor>
    <text evidence="3 4">Binds 1 zinc ion per subunit.</text>
</comment>
<feature type="binding site" evidence="3">
    <location>
        <position position="138"/>
    </location>
    <ligand>
        <name>Zn(2+)</name>
        <dbReference type="ChEBI" id="CHEBI:29105"/>
        <note>catalytic</note>
    </ligand>
</feature>
<keyword evidence="3 4" id="KW-0862">Zinc</keyword>
<dbReference type="Proteomes" id="UP000499080">
    <property type="component" value="Unassembled WGS sequence"/>
</dbReference>
<feature type="domain" description="Peptidase M12A" evidence="6">
    <location>
        <begin position="44"/>
        <end position="238"/>
    </location>
</feature>
<dbReference type="AlphaFoldDB" id="A0A4Y2E9M0"/>
<dbReference type="PANTHER" id="PTHR10127">
    <property type="entry name" value="DISCOIDIN, CUB, EGF, LAMININ , AND ZINC METALLOPROTEASE DOMAIN CONTAINING"/>
    <property type="match status" value="1"/>
</dbReference>